<keyword evidence="2" id="KW-1185">Reference proteome</keyword>
<dbReference type="EMBL" id="JBHUCP010000007">
    <property type="protein sequence ID" value="MFD1530352.1"/>
    <property type="molecule type" value="Genomic_DNA"/>
</dbReference>
<dbReference type="RefSeq" id="WP_343980117.1">
    <property type="nucleotide sequence ID" value="NZ_BAAAJG010000011.1"/>
</dbReference>
<protein>
    <submittedName>
        <fullName evidence="1">Uncharacterized protein</fullName>
    </submittedName>
</protein>
<evidence type="ECO:0000313" key="1">
    <source>
        <dbReference type="EMBL" id="MFD1530352.1"/>
    </source>
</evidence>
<organism evidence="1 2">
    <name type="scientific">Pseudonocardia aurantiaca</name>
    <dbReference type="NCBI Taxonomy" id="75290"/>
    <lineage>
        <taxon>Bacteria</taxon>
        <taxon>Bacillati</taxon>
        <taxon>Actinomycetota</taxon>
        <taxon>Actinomycetes</taxon>
        <taxon>Pseudonocardiales</taxon>
        <taxon>Pseudonocardiaceae</taxon>
        <taxon>Pseudonocardia</taxon>
    </lineage>
</organism>
<comment type="caution">
    <text evidence="1">The sequence shown here is derived from an EMBL/GenBank/DDBJ whole genome shotgun (WGS) entry which is preliminary data.</text>
</comment>
<gene>
    <name evidence="1" type="ORF">ACFSCY_12950</name>
</gene>
<sequence length="59" mass="6423">MSQPARLVGASRGYFHVARVPDVGDVVELRVGVAAPDPPERRADVLLLFVTVAIDRRLV</sequence>
<proteinExistence type="predicted"/>
<evidence type="ECO:0000313" key="2">
    <source>
        <dbReference type="Proteomes" id="UP001597145"/>
    </source>
</evidence>
<name>A0ABW4FJR7_9PSEU</name>
<accession>A0ABW4FJR7</accession>
<reference evidence="2" key="1">
    <citation type="journal article" date="2019" name="Int. J. Syst. Evol. Microbiol.">
        <title>The Global Catalogue of Microorganisms (GCM) 10K type strain sequencing project: providing services to taxonomists for standard genome sequencing and annotation.</title>
        <authorList>
            <consortium name="The Broad Institute Genomics Platform"/>
            <consortium name="The Broad Institute Genome Sequencing Center for Infectious Disease"/>
            <person name="Wu L."/>
            <person name="Ma J."/>
        </authorList>
    </citation>
    <scope>NUCLEOTIDE SEQUENCE [LARGE SCALE GENOMIC DNA]</scope>
    <source>
        <strain evidence="2">JCM 12165</strain>
    </source>
</reference>
<dbReference type="Proteomes" id="UP001597145">
    <property type="component" value="Unassembled WGS sequence"/>
</dbReference>